<gene>
    <name evidence="1" type="ORF">F6J89_17660</name>
</gene>
<dbReference type="EMBL" id="JAAHFQ010000360">
    <property type="protein sequence ID" value="NER29396.1"/>
    <property type="molecule type" value="Genomic_DNA"/>
</dbReference>
<organism evidence="1">
    <name type="scientific">Symploca sp. SIO1C4</name>
    <dbReference type="NCBI Taxonomy" id="2607765"/>
    <lineage>
        <taxon>Bacteria</taxon>
        <taxon>Bacillati</taxon>
        <taxon>Cyanobacteriota</taxon>
        <taxon>Cyanophyceae</taxon>
        <taxon>Coleofasciculales</taxon>
        <taxon>Coleofasciculaceae</taxon>
        <taxon>Symploca</taxon>
    </lineage>
</organism>
<dbReference type="AlphaFoldDB" id="A0A6B3N6X4"/>
<name>A0A6B3N6X4_9CYAN</name>
<evidence type="ECO:0000313" key="1">
    <source>
        <dbReference type="EMBL" id="NER29396.1"/>
    </source>
</evidence>
<dbReference type="GO" id="GO:0016491">
    <property type="term" value="F:oxidoreductase activity"/>
    <property type="evidence" value="ECO:0007669"/>
    <property type="project" value="InterPro"/>
</dbReference>
<dbReference type="Gene3D" id="1.10.620.20">
    <property type="entry name" value="Ribonucleotide Reductase, subunit A"/>
    <property type="match status" value="1"/>
</dbReference>
<comment type="caution">
    <text evidence="1">The sequence shown here is derived from an EMBL/GenBank/DDBJ whole genome shotgun (WGS) entry which is preliminary data.</text>
</comment>
<dbReference type="InterPro" id="IPR012348">
    <property type="entry name" value="RNR-like"/>
</dbReference>
<accession>A0A6B3N6X4</accession>
<reference evidence="1" key="1">
    <citation type="submission" date="2019-11" db="EMBL/GenBank/DDBJ databases">
        <title>Genomic insights into an expanded diversity of filamentous marine cyanobacteria reveals the extraordinary biosynthetic potential of Moorea and Okeania.</title>
        <authorList>
            <person name="Ferreira Leao T."/>
            <person name="Wang M."/>
            <person name="Moss N."/>
            <person name="Da Silva R."/>
            <person name="Sanders J."/>
            <person name="Nurk S."/>
            <person name="Gurevich A."/>
            <person name="Humphrey G."/>
            <person name="Reher R."/>
            <person name="Zhu Q."/>
            <person name="Belda-Ferre P."/>
            <person name="Glukhov E."/>
            <person name="Rex R."/>
            <person name="Dorrestein P.C."/>
            <person name="Knight R."/>
            <person name="Pevzner P."/>
            <person name="Gerwick W.H."/>
            <person name="Gerwick L."/>
        </authorList>
    </citation>
    <scope>NUCLEOTIDE SEQUENCE</scope>
    <source>
        <strain evidence="1">SIO1C4</strain>
    </source>
</reference>
<dbReference type="InterPro" id="IPR025859">
    <property type="entry name" value="AurF/CmlI"/>
</dbReference>
<sequence length="295" mass="35337">MSQIQIVSDSFRDTLDRLVESSISGYYNPYNTFKWPENLPEDQWWMSRDLLSVYDTQSIKQLTQLQLKALSKWESINFYSLNIHGIRELLIEVIKRIHTLGFESSSEFFHHFVGEENEHMWLFSTFCLKYGSKIYPNKKIQWEQDTNIEPEIENFLVFSKIFIFEEIVDHFNVRMGKDDSLHPLIQEINNVHHQDESRHIAFGRETIKQLYGQLRECCSSEKLLYVNNYLKRYITASLESLYNPSMYRDAGIDEPYKFRTHVLQDQARKEHHRRFLQRTTNFLTKNNIILGENFI</sequence>
<dbReference type="Pfam" id="PF11583">
    <property type="entry name" value="AurF"/>
    <property type="match status" value="1"/>
</dbReference>
<dbReference type="SUPFAM" id="SSF47240">
    <property type="entry name" value="Ferritin-like"/>
    <property type="match status" value="1"/>
</dbReference>
<proteinExistence type="predicted"/>
<dbReference type="InterPro" id="IPR009078">
    <property type="entry name" value="Ferritin-like_SF"/>
</dbReference>
<protein>
    <submittedName>
        <fullName evidence="1">Diiron oxygenase</fullName>
    </submittedName>
</protein>